<dbReference type="Gene3D" id="3.90.870.10">
    <property type="entry name" value="DHBP synthase"/>
    <property type="match status" value="1"/>
</dbReference>
<keyword evidence="7 13" id="KW-0819">tRNA processing</keyword>
<dbReference type="PIRSF" id="PIRSF004930">
    <property type="entry name" value="Tln_factor_SUA5"/>
    <property type="match status" value="1"/>
</dbReference>
<dbReference type="EMBL" id="CP036426">
    <property type="protein sequence ID" value="QDV36729.1"/>
    <property type="molecule type" value="Genomic_DNA"/>
</dbReference>
<evidence type="ECO:0000256" key="12">
    <source>
        <dbReference type="ARBA" id="ARBA00048366"/>
    </source>
</evidence>
<feature type="binding site" evidence="14">
    <location>
        <position position="199"/>
    </location>
    <ligand>
        <name>ATP</name>
        <dbReference type="ChEBI" id="CHEBI:30616"/>
    </ligand>
</feature>
<dbReference type="PANTHER" id="PTHR17490">
    <property type="entry name" value="SUA5"/>
    <property type="match status" value="1"/>
</dbReference>
<dbReference type="SUPFAM" id="SSF55821">
    <property type="entry name" value="YrdC/RibB"/>
    <property type="match status" value="1"/>
</dbReference>
<dbReference type="AlphaFoldDB" id="A0A518H782"/>
<dbReference type="InterPro" id="IPR038385">
    <property type="entry name" value="Sua5/YwlC_C"/>
</dbReference>
<feature type="binding site" evidence="14">
    <location>
        <position position="71"/>
    </location>
    <ligand>
        <name>L-threonine</name>
        <dbReference type="ChEBI" id="CHEBI:57926"/>
    </ligand>
</feature>
<proteinExistence type="inferred from homology"/>
<gene>
    <name evidence="16" type="primary">ywlC</name>
    <name evidence="16" type="ORF">ElP_46580</name>
</gene>
<feature type="binding site" evidence="14">
    <location>
        <position position="62"/>
    </location>
    <ligand>
        <name>ATP</name>
        <dbReference type="ChEBI" id="CHEBI:30616"/>
    </ligand>
</feature>
<feature type="binding site" evidence="14">
    <location>
        <position position="121"/>
    </location>
    <ligand>
        <name>ATP</name>
        <dbReference type="ChEBI" id="CHEBI:30616"/>
    </ligand>
</feature>
<feature type="binding site" evidence="14">
    <location>
        <position position="155"/>
    </location>
    <ligand>
        <name>ATP</name>
        <dbReference type="ChEBI" id="CHEBI:30616"/>
    </ligand>
</feature>
<protein>
    <recommendedName>
        <fullName evidence="4 13">Threonylcarbamoyl-AMP synthase</fullName>
        <shortName evidence="13">TC-AMP synthase</shortName>
        <ecNumber evidence="3 13">2.7.7.87</ecNumber>
    </recommendedName>
    <alternativeName>
        <fullName evidence="11 13">L-threonylcarbamoyladenylate synthase</fullName>
    </alternativeName>
</protein>
<evidence type="ECO:0000256" key="10">
    <source>
        <dbReference type="ARBA" id="ARBA00022840"/>
    </source>
</evidence>
<feature type="binding site" evidence="14">
    <location>
        <position position="125"/>
    </location>
    <ligand>
        <name>L-threonine</name>
        <dbReference type="ChEBI" id="CHEBI:57926"/>
    </ligand>
</feature>
<dbReference type="NCBIfam" id="TIGR00057">
    <property type="entry name" value="L-threonylcarbamoyladenylate synthase"/>
    <property type="match status" value="1"/>
</dbReference>
<accession>A0A518H782</accession>
<feature type="binding site" evidence="14">
    <location>
        <position position="66"/>
    </location>
    <ligand>
        <name>ATP</name>
        <dbReference type="ChEBI" id="CHEBI:30616"/>
    </ligand>
</feature>
<feature type="binding site" evidence="14">
    <location>
        <position position="39"/>
    </location>
    <ligand>
        <name>L-threonine</name>
        <dbReference type="ChEBI" id="CHEBI:57926"/>
    </ligand>
</feature>
<keyword evidence="10 13" id="KW-0067">ATP-binding</keyword>
<dbReference type="PROSITE" id="PS51163">
    <property type="entry name" value="YRDC"/>
    <property type="match status" value="1"/>
</dbReference>
<dbReference type="InterPro" id="IPR005145">
    <property type="entry name" value="Sua5_C"/>
</dbReference>
<evidence type="ECO:0000256" key="11">
    <source>
        <dbReference type="ARBA" id="ARBA00029774"/>
    </source>
</evidence>
<dbReference type="Pfam" id="PF03481">
    <property type="entry name" value="Sua5_C"/>
    <property type="match status" value="1"/>
</dbReference>
<dbReference type="EC" id="2.7.7.87" evidence="3 13"/>
<keyword evidence="6 13" id="KW-0808">Transferase</keyword>
<feature type="binding site" evidence="14">
    <location>
        <position position="145"/>
    </location>
    <ligand>
        <name>L-threonine</name>
        <dbReference type="ChEBI" id="CHEBI:57926"/>
    </ligand>
</feature>
<dbReference type="GO" id="GO:0000049">
    <property type="term" value="F:tRNA binding"/>
    <property type="evidence" value="ECO:0007669"/>
    <property type="project" value="TreeGrafter"/>
</dbReference>
<evidence type="ECO:0000256" key="3">
    <source>
        <dbReference type="ARBA" id="ARBA00012584"/>
    </source>
</evidence>
<name>A0A518H782_9BACT</name>
<dbReference type="Gene3D" id="3.40.50.11030">
    <property type="entry name" value="Threonylcarbamoyl-AMP synthase, C-terminal domain"/>
    <property type="match status" value="1"/>
</dbReference>
<dbReference type="RefSeq" id="WP_145273469.1">
    <property type="nucleotide sequence ID" value="NZ_CP036426.1"/>
</dbReference>
<evidence type="ECO:0000256" key="4">
    <source>
        <dbReference type="ARBA" id="ARBA00015492"/>
    </source>
</evidence>
<dbReference type="GO" id="GO:0005524">
    <property type="term" value="F:ATP binding"/>
    <property type="evidence" value="ECO:0007669"/>
    <property type="project" value="UniProtKB-UniRule"/>
</dbReference>
<dbReference type="PANTHER" id="PTHR17490:SF16">
    <property type="entry name" value="THREONYLCARBAMOYL-AMP SYNTHASE"/>
    <property type="match status" value="1"/>
</dbReference>
<comment type="function">
    <text evidence="13">Required for the formation of a threonylcarbamoyl group on adenosine at position 37 (t(6)A37) in tRNAs that read codons beginning with adenine.</text>
</comment>
<keyword evidence="8 13" id="KW-0548">Nucleotidyltransferase</keyword>
<comment type="similarity">
    <text evidence="2 13">Belongs to the SUA5 family.</text>
</comment>
<evidence type="ECO:0000259" key="15">
    <source>
        <dbReference type="PROSITE" id="PS51163"/>
    </source>
</evidence>
<feature type="domain" description="YrdC-like" evidence="15">
    <location>
        <begin position="17"/>
        <end position="203"/>
    </location>
</feature>
<evidence type="ECO:0000256" key="1">
    <source>
        <dbReference type="ARBA" id="ARBA00004496"/>
    </source>
</evidence>
<dbReference type="Pfam" id="PF01300">
    <property type="entry name" value="Sua5_yciO_yrdC"/>
    <property type="match status" value="1"/>
</dbReference>
<comment type="subcellular location">
    <subcellularLocation>
        <location evidence="1 13">Cytoplasm</location>
    </subcellularLocation>
</comment>
<evidence type="ECO:0000256" key="5">
    <source>
        <dbReference type="ARBA" id="ARBA00022490"/>
    </source>
</evidence>
<evidence type="ECO:0000256" key="13">
    <source>
        <dbReference type="PIRNR" id="PIRNR004930"/>
    </source>
</evidence>
<evidence type="ECO:0000256" key="7">
    <source>
        <dbReference type="ARBA" id="ARBA00022694"/>
    </source>
</evidence>
<organism evidence="16 17">
    <name type="scientific">Tautonia plasticadhaerens</name>
    <dbReference type="NCBI Taxonomy" id="2527974"/>
    <lineage>
        <taxon>Bacteria</taxon>
        <taxon>Pseudomonadati</taxon>
        <taxon>Planctomycetota</taxon>
        <taxon>Planctomycetia</taxon>
        <taxon>Isosphaerales</taxon>
        <taxon>Isosphaeraceae</taxon>
        <taxon>Tautonia</taxon>
    </lineage>
</organism>
<dbReference type="InterPro" id="IPR006070">
    <property type="entry name" value="Sua5-like_dom"/>
</dbReference>
<evidence type="ECO:0000256" key="2">
    <source>
        <dbReference type="ARBA" id="ARBA00007663"/>
    </source>
</evidence>
<dbReference type="Proteomes" id="UP000317835">
    <property type="component" value="Chromosome"/>
</dbReference>
<feature type="binding site" evidence="14">
    <location>
        <position position="241"/>
    </location>
    <ligand>
        <name>ATP</name>
        <dbReference type="ChEBI" id="CHEBI:30616"/>
    </ligand>
</feature>
<dbReference type="InterPro" id="IPR017945">
    <property type="entry name" value="DHBP_synth_RibB-like_a/b_dom"/>
</dbReference>
<dbReference type="GO" id="GO:0006450">
    <property type="term" value="P:regulation of translational fidelity"/>
    <property type="evidence" value="ECO:0007669"/>
    <property type="project" value="TreeGrafter"/>
</dbReference>
<keyword evidence="5 13" id="KW-0963">Cytoplasm</keyword>
<feature type="binding site" evidence="14">
    <location>
        <position position="185"/>
    </location>
    <ligand>
        <name>L-threonine</name>
        <dbReference type="ChEBI" id="CHEBI:57926"/>
    </ligand>
</feature>
<evidence type="ECO:0000256" key="8">
    <source>
        <dbReference type="ARBA" id="ARBA00022695"/>
    </source>
</evidence>
<evidence type="ECO:0000313" key="16">
    <source>
        <dbReference type="EMBL" id="QDV36729.1"/>
    </source>
</evidence>
<dbReference type="GO" id="GO:0005737">
    <property type="term" value="C:cytoplasm"/>
    <property type="evidence" value="ECO:0007669"/>
    <property type="project" value="UniProtKB-SubCell"/>
</dbReference>
<sequence>MTRATPIRSIAPDDPDDPGLIEAAAILRAGGLVAFPTETVYGLGADATDPAAVSRIFAAKGRPPTNPLIAHADGIDLARRCVADWPESADSLARRFWPGPLTLVLPRSAMIPDVVTGGGETVGVRVPGGAAARSLIARVGRPLAAPSANRSTGISPTRAEHVSRDLDGRIDLILDAGPTDVGLESTVLDLTADPPRILRPGPIEAGAISDLLGRPVRSGAGDAPPPTRRAASSPGLMAVHYAPRTRAVRVEPGEAVPELPPADRLAILVVGGDRPPMAGLDAGLRVDLPEPVGAARDLYDALHRCDSSHSTLILVGMPPDLPAWAAIRDRLRRATSPAEPGPSARHQS</sequence>
<keyword evidence="9 13" id="KW-0547">Nucleotide-binding</keyword>
<dbReference type="KEGG" id="tpla:ElP_46580"/>
<dbReference type="GO" id="GO:0003725">
    <property type="term" value="F:double-stranded RNA binding"/>
    <property type="evidence" value="ECO:0007669"/>
    <property type="project" value="UniProtKB-UniRule"/>
</dbReference>
<keyword evidence="17" id="KW-1185">Reference proteome</keyword>
<evidence type="ECO:0000256" key="14">
    <source>
        <dbReference type="PIRSR" id="PIRSR004930-1"/>
    </source>
</evidence>
<comment type="catalytic activity">
    <reaction evidence="12 13">
        <text>L-threonine + hydrogencarbonate + ATP = L-threonylcarbamoyladenylate + diphosphate + H2O</text>
        <dbReference type="Rhea" id="RHEA:36407"/>
        <dbReference type="ChEBI" id="CHEBI:15377"/>
        <dbReference type="ChEBI" id="CHEBI:17544"/>
        <dbReference type="ChEBI" id="CHEBI:30616"/>
        <dbReference type="ChEBI" id="CHEBI:33019"/>
        <dbReference type="ChEBI" id="CHEBI:57926"/>
        <dbReference type="ChEBI" id="CHEBI:73682"/>
        <dbReference type="EC" id="2.7.7.87"/>
    </reaction>
</comment>
<feature type="binding site" evidence="14">
    <location>
        <position position="147"/>
    </location>
    <ligand>
        <name>ATP</name>
        <dbReference type="ChEBI" id="CHEBI:30616"/>
    </ligand>
</feature>
<dbReference type="OrthoDB" id="9814580at2"/>
<dbReference type="GO" id="GO:0061710">
    <property type="term" value="F:L-threonylcarbamoyladenylate synthase"/>
    <property type="evidence" value="ECO:0007669"/>
    <property type="project" value="UniProtKB-EC"/>
</dbReference>
<reference evidence="16 17" key="1">
    <citation type="submission" date="2019-02" db="EMBL/GenBank/DDBJ databases">
        <title>Deep-cultivation of Planctomycetes and their phenomic and genomic characterization uncovers novel biology.</title>
        <authorList>
            <person name="Wiegand S."/>
            <person name="Jogler M."/>
            <person name="Boedeker C."/>
            <person name="Pinto D."/>
            <person name="Vollmers J."/>
            <person name="Rivas-Marin E."/>
            <person name="Kohn T."/>
            <person name="Peeters S.H."/>
            <person name="Heuer A."/>
            <person name="Rast P."/>
            <person name="Oberbeckmann S."/>
            <person name="Bunk B."/>
            <person name="Jeske O."/>
            <person name="Meyerdierks A."/>
            <person name="Storesund J.E."/>
            <person name="Kallscheuer N."/>
            <person name="Luecker S."/>
            <person name="Lage O.M."/>
            <person name="Pohl T."/>
            <person name="Merkel B.J."/>
            <person name="Hornburger P."/>
            <person name="Mueller R.-W."/>
            <person name="Bruemmer F."/>
            <person name="Labrenz M."/>
            <person name="Spormann A.M."/>
            <person name="Op den Camp H."/>
            <person name="Overmann J."/>
            <person name="Amann R."/>
            <person name="Jetten M.S.M."/>
            <person name="Mascher T."/>
            <person name="Medema M.H."/>
            <person name="Devos D.P."/>
            <person name="Kaster A.-K."/>
            <person name="Ovreas L."/>
            <person name="Rohde M."/>
            <person name="Galperin M.Y."/>
            <person name="Jogler C."/>
        </authorList>
    </citation>
    <scope>NUCLEOTIDE SEQUENCE [LARGE SCALE GENOMIC DNA]</scope>
    <source>
        <strain evidence="16 17">ElP</strain>
    </source>
</reference>
<dbReference type="GO" id="GO:0008033">
    <property type="term" value="P:tRNA processing"/>
    <property type="evidence" value="ECO:0007669"/>
    <property type="project" value="UniProtKB-KW"/>
</dbReference>
<evidence type="ECO:0000256" key="6">
    <source>
        <dbReference type="ARBA" id="ARBA00022679"/>
    </source>
</evidence>
<evidence type="ECO:0000313" key="17">
    <source>
        <dbReference type="Proteomes" id="UP000317835"/>
    </source>
</evidence>
<dbReference type="InterPro" id="IPR050156">
    <property type="entry name" value="TC-AMP_synthase_SUA5"/>
</dbReference>
<dbReference type="InterPro" id="IPR010923">
    <property type="entry name" value="T(6)A37_SUA5"/>
</dbReference>
<evidence type="ECO:0000256" key="9">
    <source>
        <dbReference type="ARBA" id="ARBA00022741"/>
    </source>
</evidence>